<reference evidence="1 2" key="1">
    <citation type="submission" date="2021-06" db="EMBL/GenBank/DDBJ databases">
        <title>Caerostris extrusa draft genome.</title>
        <authorList>
            <person name="Kono N."/>
            <person name="Arakawa K."/>
        </authorList>
    </citation>
    <scope>NUCLEOTIDE SEQUENCE [LARGE SCALE GENOMIC DNA]</scope>
</reference>
<gene>
    <name evidence="1" type="ORF">CEXT_47651</name>
</gene>
<dbReference type="EMBL" id="BPLR01015459">
    <property type="protein sequence ID" value="GIY76267.1"/>
    <property type="molecule type" value="Genomic_DNA"/>
</dbReference>
<comment type="caution">
    <text evidence="1">The sequence shown here is derived from an EMBL/GenBank/DDBJ whole genome shotgun (WGS) entry which is preliminary data.</text>
</comment>
<proteinExistence type="predicted"/>
<accession>A0AAV4W0N9</accession>
<name>A0AAV4W0N9_CAEEX</name>
<evidence type="ECO:0000313" key="2">
    <source>
        <dbReference type="Proteomes" id="UP001054945"/>
    </source>
</evidence>
<organism evidence="1 2">
    <name type="scientific">Caerostris extrusa</name>
    <name type="common">Bark spider</name>
    <name type="synonym">Caerostris bankana</name>
    <dbReference type="NCBI Taxonomy" id="172846"/>
    <lineage>
        <taxon>Eukaryota</taxon>
        <taxon>Metazoa</taxon>
        <taxon>Ecdysozoa</taxon>
        <taxon>Arthropoda</taxon>
        <taxon>Chelicerata</taxon>
        <taxon>Arachnida</taxon>
        <taxon>Araneae</taxon>
        <taxon>Araneomorphae</taxon>
        <taxon>Entelegynae</taxon>
        <taxon>Araneoidea</taxon>
        <taxon>Araneidae</taxon>
        <taxon>Caerostris</taxon>
    </lineage>
</organism>
<keyword evidence="2" id="KW-1185">Reference proteome</keyword>
<dbReference type="AlphaFoldDB" id="A0AAV4W0N9"/>
<dbReference type="Proteomes" id="UP001054945">
    <property type="component" value="Unassembled WGS sequence"/>
</dbReference>
<sequence>MCIGCIIPGIAGMFTFSWIDPDPIDDVDTLQAFHFPQSIYTIWAYFLCQTSNSVWNFAVLLHSPMIPCKEGRKRFLVGILYLFVVYRRRKTVILAVTTGTRTQNGCPAVP</sequence>
<evidence type="ECO:0000313" key="1">
    <source>
        <dbReference type="EMBL" id="GIY76267.1"/>
    </source>
</evidence>
<protein>
    <submittedName>
        <fullName evidence="1">Uncharacterized protein</fullName>
    </submittedName>
</protein>